<comment type="subcellular location">
    <subcellularLocation>
        <location evidence="1">Membrane</location>
    </subcellularLocation>
</comment>
<proteinExistence type="predicted"/>
<feature type="region of interest" description="Disordered" evidence="5">
    <location>
        <begin position="27"/>
        <end position="49"/>
    </location>
</feature>
<evidence type="ECO:0000256" key="5">
    <source>
        <dbReference type="SAM" id="MobiDB-lite"/>
    </source>
</evidence>
<keyword evidence="2" id="KW-0812">Transmembrane</keyword>
<dbReference type="GO" id="GO:0016020">
    <property type="term" value="C:membrane"/>
    <property type="evidence" value="ECO:0007669"/>
    <property type="project" value="UniProtKB-SubCell"/>
</dbReference>
<dbReference type="AlphaFoldDB" id="A0A0R3SZ29"/>
<name>A0A0R3SZ29_HYMDI</name>
<organism evidence="7">
    <name type="scientific">Hymenolepis diminuta</name>
    <name type="common">Rat tapeworm</name>
    <dbReference type="NCBI Taxonomy" id="6216"/>
    <lineage>
        <taxon>Eukaryota</taxon>
        <taxon>Metazoa</taxon>
        <taxon>Spiralia</taxon>
        <taxon>Lophotrochozoa</taxon>
        <taxon>Platyhelminthes</taxon>
        <taxon>Cestoda</taxon>
        <taxon>Eucestoda</taxon>
        <taxon>Cyclophyllidea</taxon>
        <taxon>Hymenolepididae</taxon>
        <taxon>Hymenolepis</taxon>
    </lineage>
</organism>
<protein>
    <submittedName>
        <fullName evidence="7">ANF_receptor domain-containing protein</fullName>
    </submittedName>
</protein>
<accession>A0A0R3SZ29</accession>
<feature type="compositionally biased region" description="Polar residues" evidence="5">
    <location>
        <begin position="31"/>
        <end position="43"/>
    </location>
</feature>
<feature type="domain" description="Receptor ligand binding region" evidence="6">
    <location>
        <begin position="37"/>
        <end position="91"/>
    </location>
</feature>
<keyword evidence="3" id="KW-1133">Transmembrane helix</keyword>
<evidence type="ECO:0000259" key="6">
    <source>
        <dbReference type="Pfam" id="PF01094"/>
    </source>
</evidence>
<evidence type="ECO:0000256" key="4">
    <source>
        <dbReference type="ARBA" id="ARBA00023136"/>
    </source>
</evidence>
<sequence>LLIDGMKSLIQTLRLLNEDSYSRQFRAQDLQGDSTSTPSTNLPCQPPSPPSFSAPLMMKKLQQVSFPGLTGNISFDKNGFRDAYNFDIWGAKMKQSFSKVC</sequence>
<dbReference type="WBParaSite" id="HDID_0001102501-mRNA-1">
    <property type="protein sequence ID" value="HDID_0001102501-mRNA-1"/>
    <property type="gene ID" value="HDID_0001102501"/>
</dbReference>
<keyword evidence="4" id="KW-0472">Membrane</keyword>
<dbReference type="Gene3D" id="3.40.50.2300">
    <property type="match status" value="2"/>
</dbReference>
<dbReference type="InterPro" id="IPR001828">
    <property type="entry name" value="ANF_lig-bd_rcpt"/>
</dbReference>
<dbReference type="Pfam" id="PF01094">
    <property type="entry name" value="ANF_receptor"/>
    <property type="match status" value="1"/>
</dbReference>
<reference evidence="7" key="1">
    <citation type="submission" date="2017-02" db="UniProtKB">
        <authorList>
            <consortium name="WormBaseParasite"/>
        </authorList>
    </citation>
    <scope>IDENTIFICATION</scope>
</reference>
<evidence type="ECO:0000313" key="7">
    <source>
        <dbReference type="WBParaSite" id="HDID_0001102501-mRNA-1"/>
    </source>
</evidence>
<dbReference type="SUPFAM" id="SSF53822">
    <property type="entry name" value="Periplasmic binding protein-like I"/>
    <property type="match status" value="1"/>
</dbReference>
<evidence type="ECO:0000256" key="3">
    <source>
        <dbReference type="ARBA" id="ARBA00022989"/>
    </source>
</evidence>
<evidence type="ECO:0000256" key="1">
    <source>
        <dbReference type="ARBA" id="ARBA00004370"/>
    </source>
</evidence>
<evidence type="ECO:0000256" key="2">
    <source>
        <dbReference type="ARBA" id="ARBA00022692"/>
    </source>
</evidence>
<dbReference type="InterPro" id="IPR028082">
    <property type="entry name" value="Peripla_BP_I"/>
</dbReference>